<dbReference type="RefSeq" id="XP_048139347.1">
    <property type="nucleotide sequence ID" value="XM_048283390.1"/>
</dbReference>
<dbReference type="Proteomes" id="UP000827889">
    <property type="component" value="Chromosome 8"/>
</dbReference>
<evidence type="ECO:0000313" key="4">
    <source>
        <dbReference type="Proteomes" id="UP000827889"/>
    </source>
</evidence>
<feature type="compositionally biased region" description="Basic and acidic residues" evidence="3">
    <location>
        <begin position="1"/>
        <end position="37"/>
    </location>
</feature>
<proteinExistence type="inferred from homology"/>
<feature type="compositionally biased region" description="Basic and acidic residues" evidence="3">
    <location>
        <begin position="130"/>
        <end position="149"/>
    </location>
</feature>
<accession>A0ABM3HRX5</accession>
<evidence type="ECO:0000256" key="3">
    <source>
        <dbReference type="SAM" id="MobiDB-lite"/>
    </source>
</evidence>
<dbReference type="GeneID" id="115741372"/>
<dbReference type="PROSITE" id="PS00315">
    <property type="entry name" value="DEHYDRIN_1"/>
    <property type="match status" value="1"/>
</dbReference>
<feature type="region of interest" description="Disordered" evidence="3">
    <location>
        <begin position="1"/>
        <end position="156"/>
    </location>
</feature>
<comment type="similarity">
    <text evidence="1 2">Belongs to the plant dehydrin family.</text>
</comment>
<reference evidence="5" key="1">
    <citation type="submission" date="2025-08" db="UniProtKB">
        <authorList>
            <consortium name="RefSeq"/>
        </authorList>
    </citation>
    <scope>IDENTIFICATION</scope>
    <source>
        <tissue evidence="5">Leaf</tissue>
    </source>
</reference>
<dbReference type="InterPro" id="IPR030513">
    <property type="entry name" value="Dehydrin_CS"/>
</dbReference>
<keyword evidence="4" id="KW-1185">Reference proteome</keyword>
<evidence type="ECO:0000256" key="2">
    <source>
        <dbReference type="RuleBase" id="RU003995"/>
    </source>
</evidence>
<organism evidence="4 5">
    <name type="scientific">Rhodamnia argentea</name>
    <dbReference type="NCBI Taxonomy" id="178133"/>
    <lineage>
        <taxon>Eukaryota</taxon>
        <taxon>Viridiplantae</taxon>
        <taxon>Streptophyta</taxon>
        <taxon>Embryophyta</taxon>
        <taxon>Tracheophyta</taxon>
        <taxon>Spermatophyta</taxon>
        <taxon>Magnoliopsida</taxon>
        <taxon>eudicotyledons</taxon>
        <taxon>Gunneridae</taxon>
        <taxon>Pentapetalae</taxon>
        <taxon>rosids</taxon>
        <taxon>malvids</taxon>
        <taxon>Myrtales</taxon>
        <taxon>Myrtaceae</taxon>
        <taxon>Myrtoideae</taxon>
        <taxon>Myrteae</taxon>
        <taxon>Australasian group</taxon>
        <taxon>Rhodamnia</taxon>
    </lineage>
</organism>
<dbReference type="InterPro" id="IPR000167">
    <property type="entry name" value="Dehydrin"/>
</dbReference>
<dbReference type="PANTHER" id="PTHR33346:SF42">
    <property type="entry name" value="DEHYDRIN XERO 1"/>
    <property type="match status" value="1"/>
</dbReference>
<dbReference type="PROSITE" id="PS00823">
    <property type="entry name" value="DEHYDRIN_2"/>
    <property type="match status" value="1"/>
</dbReference>
<gene>
    <name evidence="5" type="primary">LOC115741372</name>
</gene>
<evidence type="ECO:0000313" key="5">
    <source>
        <dbReference type="RefSeq" id="XP_048139347.1"/>
    </source>
</evidence>
<dbReference type="PANTHER" id="PTHR33346">
    <property type="entry name" value="DEHYDRIN XERO 2-RELATED"/>
    <property type="match status" value="1"/>
</dbReference>
<evidence type="ECO:0000256" key="1">
    <source>
        <dbReference type="ARBA" id="ARBA00008403"/>
    </source>
</evidence>
<dbReference type="Pfam" id="PF00257">
    <property type="entry name" value="Dehydrin"/>
    <property type="match status" value="1"/>
</dbReference>
<protein>
    <submittedName>
        <fullName evidence="5">Dehydrin Xero 1-like</fullName>
    </submittedName>
</protein>
<feature type="compositionally biased region" description="Basic and acidic residues" evidence="3">
    <location>
        <begin position="100"/>
        <end position="115"/>
    </location>
</feature>
<name>A0ABM3HRX5_9MYRT</name>
<sequence length="156" mass="16870">MAHFQSHDEHSGVHRTDEHGKPIVWTDEHGDPNRPADEYANPVYPSSDPYGKLGVAPPATGHGVGTEHRTLGGMLHRSGSSSSSSSEDDGHGGRKKKGLKEKIKEKLPGRHDDVLPSHAAASTTPGGHRATGERHEKKGVMDKIKEKLPSGHHHHH</sequence>